<gene>
    <name evidence="1" type="ORF">DPMN_112287</name>
</gene>
<keyword evidence="2" id="KW-1185">Reference proteome</keyword>
<evidence type="ECO:0000313" key="1">
    <source>
        <dbReference type="EMBL" id="KAH3838870.1"/>
    </source>
</evidence>
<protein>
    <submittedName>
        <fullName evidence="1">Uncharacterized protein</fullName>
    </submittedName>
</protein>
<accession>A0A9D4KG13</accession>
<organism evidence="1 2">
    <name type="scientific">Dreissena polymorpha</name>
    <name type="common">Zebra mussel</name>
    <name type="synonym">Mytilus polymorpha</name>
    <dbReference type="NCBI Taxonomy" id="45954"/>
    <lineage>
        <taxon>Eukaryota</taxon>
        <taxon>Metazoa</taxon>
        <taxon>Spiralia</taxon>
        <taxon>Lophotrochozoa</taxon>
        <taxon>Mollusca</taxon>
        <taxon>Bivalvia</taxon>
        <taxon>Autobranchia</taxon>
        <taxon>Heteroconchia</taxon>
        <taxon>Euheterodonta</taxon>
        <taxon>Imparidentia</taxon>
        <taxon>Neoheterodontei</taxon>
        <taxon>Myida</taxon>
        <taxon>Dreissenoidea</taxon>
        <taxon>Dreissenidae</taxon>
        <taxon>Dreissena</taxon>
    </lineage>
</organism>
<sequence>MKNSEKLEEQHFFDLARPTFELGLDIIKIQLLTKFTQDINGTNVRTKFHKERTTNGPLRPYIIGTHFLTKFHEDPTINVAATVLTRLIFMTHNGRQTIDKR</sequence>
<dbReference type="Proteomes" id="UP000828390">
    <property type="component" value="Unassembled WGS sequence"/>
</dbReference>
<reference evidence="1" key="2">
    <citation type="submission" date="2020-11" db="EMBL/GenBank/DDBJ databases">
        <authorList>
            <person name="McCartney M.A."/>
            <person name="Auch B."/>
            <person name="Kono T."/>
            <person name="Mallez S."/>
            <person name="Becker A."/>
            <person name="Gohl D.M."/>
            <person name="Silverstein K.A.T."/>
            <person name="Koren S."/>
            <person name="Bechman K.B."/>
            <person name="Herman A."/>
            <person name="Abrahante J.E."/>
            <person name="Garbe J."/>
        </authorList>
    </citation>
    <scope>NUCLEOTIDE SEQUENCE</scope>
    <source>
        <strain evidence="1">Duluth1</strain>
        <tissue evidence="1">Whole animal</tissue>
    </source>
</reference>
<dbReference type="EMBL" id="JAIWYP010000004">
    <property type="protein sequence ID" value="KAH3838870.1"/>
    <property type="molecule type" value="Genomic_DNA"/>
</dbReference>
<evidence type="ECO:0000313" key="2">
    <source>
        <dbReference type="Proteomes" id="UP000828390"/>
    </source>
</evidence>
<proteinExistence type="predicted"/>
<dbReference type="AlphaFoldDB" id="A0A9D4KG13"/>
<comment type="caution">
    <text evidence="1">The sequence shown here is derived from an EMBL/GenBank/DDBJ whole genome shotgun (WGS) entry which is preliminary data.</text>
</comment>
<reference evidence="1" key="1">
    <citation type="journal article" date="2019" name="bioRxiv">
        <title>The Genome of the Zebra Mussel, Dreissena polymorpha: A Resource for Invasive Species Research.</title>
        <authorList>
            <person name="McCartney M.A."/>
            <person name="Auch B."/>
            <person name="Kono T."/>
            <person name="Mallez S."/>
            <person name="Zhang Y."/>
            <person name="Obille A."/>
            <person name="Becker A."/>
            <person name="Abrahante J.E."/>
            <person name="Garbe J."/>
            <person name="Badalamenti J.P."/>
            <person name="Herman A."/>
            <person name="Mangelson H."/>
            <person name="Liachko I."/>
            <person name="Sullivan S."/>
            <person name="Sone E.D."/>
            <person name="Koren S."/>
            <person name="Silverstein K.A.T."/>
            <person name="Beckman K.B."/>
            <person name="Gohl D.M."/>
        </authorList>
    </citation>
    <scope>NUCLEOTIDE SEQUENCE</scope>
    <source>
        <strain evidence="1">Duluth1</strain>
        <tissue evidence="1">Whole animal</tissue>
    </source>
</reference>
<name>A0A9D4KG13_DREPO</name>